<reference evidence="1 2" key="1">
    <citation type="submission" date="2019-02" db="EMBL/GenBank/DDBJ databases">
        <title>Deep-cultivation of Planctomycetes and their phenomic and genomic characterization uncovers novel biology.</title>
        <authorList>
            <person name="Wiegand S."/>
            <person name="Jogler M."/>
            <person name="Boedeker C."/>
            <person name="Pinto D."/>
            <person name="Vollmers J."/>
            <person name="Rivas-Marin E."/>
            <person name="Kohn T."/>
            <person name="Peeters S.H."/>
            <person name="Heuer A."/>
            <person name="Rast P."/>
            <person name="Oberbeckmann S."/>
            <person name="Bunk B."/>
            <person name="Jeske O."/>
            <person name="Meyerdierks A."/>
            <person name="Storesund J.E."/>
            <person name="Kallscheuer N."/>
            <person name="Luecker S."/>
            <person name="Lage O.M."/>
            <person name="Pohl T."/>
            <person name="Merkel B.J."/>
            <person name="Hornburger P."/>
            <person name="Mueller R.-W."/>
            <person name="Bruemmer F."/>
            <person name="Labrenz M."/>
            <person name="Spormann A.M."/>
            <person name="Op den Camp H."/>
            <person name="Overmann J."/>
            <person name="Amann R."/>
            <person name="Jetten M.S.M."/>
            <person name="Mascher T."/>
            <person name="Medema M.H."/>
            <person name="Devos D.P."/>
            <person name="Kaster A.-K."/>
            <person name="Ovreas L."/>
            <person name="Rohde M."/>
            <person name="Galperin M.Y."/>
            <person name="Jogler C."/>
        </authorList>
    </citation>
    <scope>NUCLEOTIDE SEQUENCE [LARGE SCALE GENOMIC DNA]</scope>
    <source>
        <strain evidence="1 2">Pla163</strain>
    </source>
</reference>
<evidence type="ECO:0000313" key="2">
    <source>
        <dbReference type="Proteomes" id="UP000319342"/>
    </source>
</evidence>
<accession>A0A518CXS6</accession>
<gene>
    <name evidence="1" type="ORF">Pla163_11320</name>
</gene>
<keyword evidence="2" id="KW-1185">Reference proteome</keyword>
<dbReference type="EMBL" id="CP036290">
    <property type="protein sequence ID" value="QDU84031.1"/>
    <property type="molecule type" value="Genomic_DNA"/>
</dbReference>
<protein>
    <submittedName>
        <fullName evidence="1">Uncharacterized protein</fullName>
    </submittedName>
</protein>
<organism evidence="1 2">
    <name type="scientific">Rohdeia mirabilis</name>
    <dbReference type="NCBI Taxonomy" id="2528008"/>
    <lineage>
        <taxon>Bacteria</taxon>
        <taxon>Pseudomonadati</taxon>
        <taxon>Planctomycetota</taxon>
        <taxon>Planctomycetia</taxon>
        <taxon>Planctomycetia incertae sedis</taxon>
        <taxon>Rohdeia</taxon>
    </lineage>
</organism>
<sequence length="117" mass="12735">MSRGVRVWRVWCECGESESLEEATIQPVGFPLERAEAWAMGRAAAAGKELNCRERRPTPDDDSRHGLAVTLLGLAIDAPTLVERIEATTRWHDLEGAVDEAQGYAEDVAVQAMGEAG</sequence>
<evidence type="ECO:0000313" key="1">
    <source>
        <dbReference type="EMBL" id="QDU84031.1"/>
    </source>
</evidence>
<proteinExistence type="predicted"/>
<dbReference type="Proteomes" id="UP000319342">
    <property type="component" value="Chromosome"/>
</dbReference>
<name>A0A518CXS6_9BACT</name>
<dbReference type="AlphaFoldDB" id="A0A518CXS6"/>